<accession>Q69NA9</accession>
<dbReference type="Proteomes" id="UP000000763">
    <property type="component" value="Chromosome 9"/>
</dbReference>
<evidence type="ECO:0000313" key="2">
    <source>
        <dbReference type="EMBL" id="BAD33800.1"/>
    </source>
</evidence>
<name>Q69NA9_ORYSJ</name>
<organism evidence="2 3">
    <name type="scientific">Oryza sativa subsp. japonica</name>
    <name type="common">Rice</name>
    <dbReference type="NCBI Taxonomy" id="39947"/>
    <lineage>
        <taxon>Eukaryota</taxon>
        <taxon>Viridiplantae</taxon>
        <taxon>Streptophyta</taxon>
        <taxon>Embryophyta</taxon>
        <taxon>Tracheophyta</taxon>
        <taxon>Spermatophyta</taxon>
        <taxon>Magnoliopsida</taxon>
        <taxon>Liliopsida</taxon>
        <taxon>Poales</taxon>
        <taxon>Poaceae</taxon>
        <taxon>BOP clade</taxon>
        <taxon>Oryzoideae</taxon>
        <taxon>Oryzeae</taxon>
        <taxon>Oryzinae</taxon>
        <taxon>Oryza</taxon>
        <taxon>Oryza sativa</taxon>
    </lineage>
</organism>
<dbReference type="AlphaFoldDB" id="Q69NA9"/>
<proteinExistence type="predicted"/>
<reference evidence="3" key="2">
    <citation type="journal article" date="2008" name="Nucleic Acids Res.">
        <title>The rice annotation project database (RAP-DB): 2008 update.</title>
        <authorList>
            <consortium name="The rice annotation project (RAP)"/>
        </authorList>
    </citation>
    <scope>GENOME REANNOTATION</scope>
    <source>
        <strain evidence="3">cv. Nipponbare</strain>
    </source>
</reference>
<protein>
    <submittedName>
        <fullName evidence="2">Uncharacterized protein</fullName>
    </submittedName>
</protein>
<gene>
    <name evidence="2" type="primary">OSJNBa0016E03.22</name>
</gene>
<feature type="region of interest" description="Disordered" evidence="1">
    <location>
        <begin position="68"/>
        <end position="87"/>
    </location>
</feature>
<feature type="compositionally biased region" description="Low complexity" evidence="1">
    <location>
        <begin position="68"/>
        <end position="79"/>
    </location>
</feature>
<feature type="region of interest" description="Disordered" evidence="1">
    <location>
        <begin position="1"/>
        <end position="51"/>
    </location>
</feature>
<dbReference type="EMBL" id="AP005686">
    <property type="protein sequence ID" value="BAD33800.1"/>
    <property type="molecule type" value="Genomic_DNA"/>
</dbReference>
<evidence type="ECO:0000256" key="1">
    <source>
        <dbReference type="SAM" id="MobiDB-lite"/>
    </source>
</evidence>
<reference evidence="3" key="1">
    <citation type="journal article" date="2005" name="Nature">
        <title>The map-based sequence of the rice genome.</title>
        <authorList>
            <consortium name="International rice genome sequencing project (IRGSP)"/>
            <person name="Matsumoto T."/>
            <person name="Wu J."/>
            <person name="Kanamori H."/>
            <person name="Katayose Y."/>
            <person name="Fujisawa M."/>
            <person name="Namiki N."/>
            <person name="Mizuno H."/>
            <person name="Yamamoto K."/>
            <person name="Antonio B.A."/>
            <person name="Baba T."/>
            <person name="Sakata K."/>
            <person name="Nagamura Y."/>
            <person name="Aoki H."/>
            <person name="Arikawa K."/>
            <person name="Arita K."/>
            <person name="Bito T."/>
            <person name="Chiden Y."/>
            <person name="Fujitsuka N."/>
            <person name="Fukunaka R."/>
            <person name="Hamada M."/>
            <person name="Harada C."/>
            <person name="Hayashi A."/>
            <person name="Hijishita S."/>
            <person name="Honda M."/>
            <person name="Hosokawa S."/>
            <person name="Ichikawa Y."/>
            <person name="Idonuma A."/>
            <person name="Iijima M."/>
            <person name="Ikeda M."/>
            <person name="Ikeno M."/>
            <person name="Ito K."/>
            <person name="Ito S."/>
            <person name="Ito T."/>
            <person name="Ito Y."/>
            <person name="Ito Y."/>
            <person name="Iwabuchi A."/>
            <person name="Kamiya K."/>
            <person name="Karasawa W."/>
            <person name="Kurita K."/>
            <person name="Katagiri S."/>
            <person name="Kikuta A."/>
            <person name="Kobayashi H."/>
            <person name="Kobayashi N."/>
            <person name="Machita K."/>
            <person name="Maehara T."/>
            <person name="Masukawa M."/>
            <person name="Mizubayashi T."/>
            <person name="Mukai Y."/>
            <person name="Nagasaki H."/>
            <person name="Nagata Y."/>
            <person name="Naito S."/>
            <person name="Nakashima M."/>
            <person name="Nakama Y."/>
            <person name="Nakamichi Y."/>
            <person name="Nakamura M."/>
            <person name="Meguro A."/>
            <person name="Negishi M."/>
            <person name="Ohta I."/>
            <person name="Ohta T."/>
            <person name="Okamoto M."/>
            <person name="Ono N."/>
            <person name="Saji S."/>
            <person name="Sakaguchi M."/>
            <person name="Sakai K."/>
            <person name="Shibata M."/>
            <person name="Shimokawa T."/>
            <person name="Song J."/>
            <person name="Takazaki Y."/>
            <person name="Terasawa K."/>
            <person name="Tsugane M."/>
            <person name="Tsuji K."/>
            <person name="Ueda S."/>
            <person name="Waki K."/>
            <person name="Yamagata H."/>
            <person name="Yamamoto M."/>
            <person name="Yamamoto S."/>
            <person name="Yamane H."/>
            <person name="Yoshiki S."/>
            <person name="Yoshihara R."/>
            <person name="Yukawa K."/>
            <person name="Zhong H."/>
            <person name="Yano M."/>
            <person name="Yuan Q."/>
            <person name="Ouyang S."/>
            <person name="Liu J."/>
            <person name="Jones K.M."/>
            <person name="Gansberger K."/>
            <person name="Moffat K."/>
            <person name="Hill J."/>
            <person name="Bera J."/>
            <person name="Fadrosh D."/>
            <person name="Jin S."/>
            <person name="Johri S."/>
            <person name="Kim M."/>
            <person name="Overton L."/>
            <person name="Reardon M."/>
            <person name="Tsitrin T."/>
            <person name="Vuong H."/>
            <person name="Weaver B."/>
            <person name="Ciecko A."/>
            <person name="Tallon L."/>
            <person name="Jackson J."/>
            <person name="Pai G."/>
            <person name="Aken S.V."/>
            <person name="Utterback T."/>
            <person name="Reidmuller S."/>
            <person name="Feldblyum T."/>
            <person name="Hsiao J."/>
            <person name="Zismann V."/>
            <person name="Iobst S."/>
            <person name="de Vazeille A.R."/>
            <person name="Buell C.R."/>
            <person name="Ying K."/>
            <person name="Li Y."/>
            <person name="Lu T."/>
            <person name="Huang Y."/>
            <person name="Zhao Q."/>
            <person name="Feng Q."/>
            <person name="Zhang L."/>
            <person name="Zhu J."/>
            <person name="Weng Q."/>
            <person name="Mu J."/>
            <person name="Lu Y."/>
            <person name="Fan D."/>
            <person name="Liu Y."/>
            <person name="Guan J."/>
            <person name="Zhang Y."/>
            <person name="Yu S."/>
            <person name="Liu X."/>
            <person name="Zhang Y."/>
            <person name="Hong G."/>
            <person name="Han B."/>
            <person name="Choisne N."/>
            <person name="Demange N."/>
            <person name="Orjeda G."/>
            <person name="Samain S."/>
            <person name="Cattolico L."/>
            <person name="Pelletier E."/>
            <person name="Couloux A."/>
            <person name="Segurens B."/>
            <person name="Wincker P."/>
            <person name="D'Hont A."/>
            <person name="Scarpelli C."/>
            <person name="Weissenbach J."/>
            <person name="Salanoubat M."/>
            <person name="Quetier F."/>
            <person name="Yu Y."/>
            <person name="Kim H.R."/>
            <person name="Rambo T."/>
            <person name="Currie J."/>
            <person name="Collura K."/>
            <person name="Luo M."/>
            <person name="Yang T."/>
            <person name="Ammiraju J.S.S."/>
            <person name="Engler F."/>
            <person name="Soderlund C."/>
            <person name="Wing R.A."/>
            <person name="Palmer L.E."/>
            <person name="de la Bastide M."/>
            <person name="Spiegel L."/>
            <person name="Nascimento L."/>
            <person name="Zutavern T."/>
            <person name="O'Shaughnessy A."/>
            <person name="Dike S."/>
            <person name="Dedhia N."/>
            <person name="Preston R."/>
            <person name="Balija V."/>
            <person name="McCombie W.R."/>
            <person name="Chow T."/>
            <person name="Chen H."/>
            <person name="Chung M."/>
            <person name="Chen C."/>
            <person name="Shaw J."/>
            <person name="Wu H."/>
            <person name="Hsiao K."/>
            <person name="Chao Y."/>
            <person name="Chu M."/>
            <person name="Cheng C."/>
            <person name="Hour A."/>
            <person name="Lee P."/>
            <person name="Lin S."/>
            <person name="Lin Y."/>
            <person name="Liou J."/>
            <person name="Liu S."/>
            <person name="Hsing Y."/>
            <person name="Raghuvanshi S."/>
            <person name="Mohanty A."/>
            <person name="Bharti A.K."/>
            <person name="Gaur A."/>
            <person name="Gupta V."/>
            <person name="Kumar D."/>
            <person name="Ravi V."/>
            <person name="Vij S."/>
            <person name="Kapur A."/>
            <person name="Khurana P."/>
            <person name="Khurana P."/>
            <person name="Khurana J.P."/>
            <person name="Tyagi A.K."/>
            <person name="Gaikwad K."/>
            <person name="Singh A."/>
            <person name="Dalal V."/>
            <person name="Srivastava S."/>
            <person name="Dixit A."/>
            <person name="Pal A.K."/>
            <person name="Ghazi I.A."/>
            <person name="Yadav M."/>
            <person name="Pandit A."/>
            <person name="Bhargava A."/>
            <person name="Sureshbabu K."/>
            <person name="Batra K."/>
            <person name="Sharma T.R."/>
            <person name="Mohapatra T."/>
            <person name="Singh N.K."/>
            <person name="Messing J."/>
            <person name="Nelson A.B."/>
            <person name="Fuks G."/>
            <person name="Kavchok S."/>
            <person name="Keizer G."/>
            <person name="Linton E."/>
            <person name="Llaca V."/>
            <person name="Song R."/>
            <person name="Tanyolac B."/>
            <person name="Young S."/>
            <person name="Ho-Il K."/>
            <person name="Hahn J.H."/>
            <person name="Sangsakoo G."/>
            <person name="Vanavichit A."/>
            <person name="de Mattos Luiz.A.T."/>
            <person name="Zimmer P.D."/>
            <person name="Malone G."/>
            <person name="Dellagostin O."/>
            <person name="de Oliveira A.C."/>
            <person name="Bevan M."/>
            <person name="Bancroft I."/>
            <person name="Minx P."/>
            <person name="Cordum H."/>
            <person name="Wilson R."/>
            <person name="Cheng Z."/>
            <person name="Jin W."/>
            <person name="Jiang J."/>
            <person name="Leong S.A."/>
            <person name="Iwama H."/>
            <person name="Gojobori T."/>
            <person name="Itoh T."/>
            <person name="Niimura Y."/>
            <person name="Fujii Y."/>
            <person name="Habara T."/>
            <person name="Sakai H."/>
            <person name="Sato Y."/>
            <person name="Wilson G."/>
            <person name="Kumar K."/>
            <person name="McCouch S."/>
            <person name="Juretic N."/>
            <person name="Hoen D."/>
            <person name="Wright S."/>
            <person name="Bruskiewich R."/>
            <person name="Bureau T."/>
            <person name="Miyao A."/>
            <person name="Hirochika H."/>
            <person name="Nishikawa T."/>
            <person name="Kadowaki K."/>
            <person name="Sugiura M."/>
            <person name="Burr B."/>
            <person name="Sasaki T."/>
        </authorList>
    </citation>
    <scope>NUCLEOTIDE SEQUENCE [LARGE SCALE GENOMIC DNA]</scope>
    <source>
        <strain evidence="3">cv. Nipponbare</strain>
    </source>
</reference>
<sequence length="87" mass="8982">MAEAASVGRRGEVAAEAASGAARRRQRQRTREASAAARQAAGQGGAGERRRPLLFLTSPGCLHSAVAAMPSSAPASVHACRVQTERD</sequence>
<evidence type="ECO:0000313" key="3">
    <source>
        <dbReference type="Proteomes" id="UP000000763"/>
    </source>
</evidence>